<dbReference type="Proteomes" id="UP000636888">
    <property type="component" value="Unassembled WGS sequence"/>
</dbReference>
<feature type="modified residue" description="4-aspartylphosphate" evidence="2">
    <location>
        <position position="203"/>
    </location>
</feature>
<dbReference type="PANTHER" id="PTHR44591">
    <property type="entry name" value="STRESS RESPONSE REGULATOR PROTEIN 1"/>
    <property type="match status" value="1"/>
</dbReference>
<evidence type="ECO:0000259" key="3">
    <source>
        <dbReference type="PROSITE" id="PS50110"/>
    </source>
</evidence>
<sequence>MMQRKRVGEILVEKGILTVKTVDRMVEISKQRHKRIGVVLEDFGLINSEELAEVLATQHGCRVINNFAQHNFPPELLALISADVAMQNQIFPLKLEGNRLALAMADPAENRIVKNLAVNRGLSIIPFVATTTEIYEAICRSYLQKEITQSEAPTVLVAQEDRLVRTMLSDVLGKSGFRVVAAIDGLEAYKTVLIERPQVIVTDLFLPKLDGYGLFDSLQSVPELKRIPVILVADSMHPQDEEKAFERGFFDFITKPLRESTVISRTRRALLFYDRKYMI</sequence>
<dbReference type="PANTHER" id="PTHR44591:SF3">
    <property type="entry name" value="RESPONSE REGULATORY DOMAIN-CONTAINING PROTEIN"/>
    <property type="match status" value="1"/>
</dbReference>
<keyword evidence="5" id="KW-1185">Reference proteome</keyword>
<dbReference type="InterPro" id="IPR007831">
    <property type="entry name" value="T2SS_GspE_N"/>
</dbReference>
<dbReference type="InterPro" id="IPR001789">
    <property type="entry name" value="Sig_transdc_resp-reg_receiver"/>
</dbReference>
<proteinExistence type="predicted"/>
<dbReference type="AlphaFoldDB" id="A0A8J7M2J0"/>
<feature type="domain" description="Response regulatory" evidence="3">
    <location>
        <begin position="154"/>
        <end position="270"/>
    </location>
</feature>
<name>A0A8J7M2J0_9BACT</name>
<dbReference type="Gene3D" id="3.30.300.160">
    <property type="entry name" value="Type II secretion system, protein E, N-terminal domain"/>
    <property type="match status" value="1"/>
</dbReference>
<dbReference type="InterPro" id="IPR050595">
    <property type="entry name" value="Bact_response_regulator"/>
</dbReference>
<dbReference type="Gene3D" id="3.40.50.2300">
    <property type="match status" value="1"/>
</dbReference>
<evidence type="ECO:0000313" key="5">
    <source>
        <dbReference type="Proteomes" id="UP000636888"/>
    </source>
</evidence>
<dbReference type="GO" id="GO:0000160">
    <property type="term" value="P:phosphorelay signal transduction system"/>
    <property type="evidence" value="ECO:0007669"/>
    <property type="project" value="InterPro"/>
</dbReference>
<keyword evidence="1 2" id="KW-0597">Phosphoprotein</keyword>
<dbReference type="Pfam" id="PF00072">
    <property type="entry name" value="Response_reg"/>
    <property type="match status" value="1"/>
</dbReference>
<dbReference type="SUPFAM" id="SSF160246">
    <property type="entry name" value="EspE N-terminal domain-like"/>
    <property type="match status" value="1"/>
</dbReference>
<dbReference type="EMBL" id="JAEMHM010000025">
    <property type="protein sequence ID" value="MBJ6727520.1"/>
    <property type="molecule type" value="Genomic_DNA"/>
</dbReference>
<evidence type="ECO:0000256" key="2">
    <source>
        <dbReference type="PROSITE-ProRule" id="PRU00169"/>
    </source>
</evidence>
<dbReference type="SMART" id="SM00448">
    <property type="entry name" value="REC"/>
    <property type="match status" value="1"/>
</dbReference>
<organism evidence="4 5">
    <name type="scientific">Geomesophilobacter sediminis</name>
    <dbReference type="NCBI Taxonomy" id="2798584"/>
    <lineage>
        <taxon>Bacteria</taxon>
        <taxon>Pseudomonadati</taxon>
        <taxon>Thermodesulfobacteriota</taxon>
        <taxon>Desulfuromonadia</taxon>
        <taxon>Geobacterales</taxon>
        <taxon>Geobacteraceae</taxon>
        <taxon>Geomesophilobacter</taxon>
    </lineage>
</organism>
<dbReference type="InterPro" id="IPR037257">
    <property type="entry name" value="T2SS_E_N_sf"/>
</dbReference>
<dbReference type="Pfam" id="PF05157">
    <property type="entry name" value="MshEN"/>
    <property type="match status" value="1"/>
</dbReference>
<dbReference type="SUPFAM" id="SSF52172">
    <property type="entry name" value="CheY-like"/>
    <property type="match status" value="1"/>
</dbReference>
<evidence type="ECO:0000313" key="4">
    <source>
        <dbReference type="EMBL" id="MBJ6727520.1"/>
    </source>
</evidence>
<dbReference type="InterPro" id="IPR011006">
    <property type="entry name" value="CheY-like_superfamily"/>
</dbReference>
<gene>
    <name evidence="4" type="ORF">JFN93_22630</name>
</gene>
<dbReference type="PROSITE" id="PS50110">
    <property type="entry name" value="RESPONSE_REGULATORY"/>
    <property type="match status" value="1"/>
</dbReference>
<accession>A0A8J7M2J0</accession>
<protein>
    <submittedName>
        <fullName evidence="4">Response regulator</fullName>
    </submittedName>
</protein>
<reference evidence="4" key="1">
    <citation type="submission" date="2020-12" db="EMBL/GenBank/DDBJ databases">
        <title>Geomonas sp. Red875, isolated from river sediment.</title>
        <authorList>
            <person name="Xu Z."/>
            <person name="Zhang Z."/>
            <person name="Masuda Y."/>
            <person name="Itoh H."/>
            <person name="Senoo K."/>
        </authorList>
    </citation>
    <scope>NUCLEOTIDE SEQUENCE</scope>
    <source>
        <strain evidence="4">Red875</strain>
    </source>
</reference>
<evidence type="ECO:0000256" key="1">
    <source>
        <dbReference type="ARBA" id="ARBA00022553"/>
    </source>
</evidence>
<comment type="caution">
    <text evidence="4">The sequence shown here is derived from an EMBL/GenBank/DDBJ whole genome shotgun (WGS) entry which is preliminary data.</text>
</comment>